<dbReference type="GeneID" id="27317343"/>
<evidence type="ECO:0000313" key="1">
    <source>
        <dbReference type="EMBL" id="KIV98879.1"/>
    </source>
</evidence>
<dbReference type="Proteomes" id="UP000053259">
    <property type="component" value="Unassembled WGS sequence"/>
</dbReference>
<dbReference type="AlphaFoldDB" id="A0A0D1ZXS4"/>
<protein>
    <submittedName>
        <fullName evidence="1">Uncharacterized protein</fullName>
    </submittedName>
</protein>
<dbReference type="VEuPathDB" id="FungiDB:PV09_09370"/>
<dbReference type="EMBL" id="KN847592">
    <property type="protein sequence ID" value="KIV98877.1"/>
    <property type="molecule type" value="Genomic_DNA"/>
</dbReference>
<name>A0A0D1ZXS4_9PEZI</name>
<dbReference type="STRING" id="253628.A0A0D1ZXS4"/>
<proteinExistence type="predicted"/>
<dbReference type="Pfam" id="PF11951">
    <property type="entry name" value="Fungal_trans_2"/>
    <property type="match status" value="1"/>
</dbReference>
<reference evidence="1 2" key="1">
    <citation type="submission" date="2015-01" db="EMBL/GenBank/DDBJ databases">
        <title>The Genome Sequence of Ochroconis gallopava CBS43764.</title>
        <authorList>
            <consortium name="The Broad Institute Genomics Platform"/>
            <person name="Cuomo C."/>
            <person name="de Hoog S."/>
            <person name="Gorbushina A."/>
            <person name="Stielow B."/>
            <person name="Teixiera M."/>
            <person name="Abouelleil A."/>
            <person name="Chapman S.B."/>
            <person name="Priest M."/>
            <person name="Young S.K."/>
            <person name="Wortman J."/>
            <person name="Nusbaum C."/>
            <person name="Birren B."/>
        </authorList>
    </citation>
    <scope>NUCLEOTIDE SEQUENCE [LARGE SCALE GENOMIC DNA]</scope>
    <source>
        <strain evidence="1 2">CBS 43764</strain>
    </source>
</reference>
<organism evidence="1 2">
    <name type="scientific">Verruconis gallopava</name>
    <dbReference type="NCBI Taxonomy" id="253628"/>
    <lineage>
        <taxon>Eukaryota</taxon>
        <taxon>Fungi</taxon>
        <taxon>Dikarya</taxon>
        <taxon>Ascomycota</taxon>
        <taxon>Pezizomycotina</taxon>
        <taxon>Dothideomycetes</taxon>
        <taxon>Pleosporomycetidae</taxon>
        <taxon>Venturiales</taxon>
        <taxon>Sympoventuriaceae</taxon>
        <taxon>Verruconis</taxon>
    </lineage>
</organism>
<keyword evidence="2" id="KW-1185">Reference proteome</keyword>
<gene>
    <name evidence="1" type="ORF">PV09_09370</name>
</gene>
<dbReference type="OrthoDB" id="3597252at2759"/>
<dbReference type="RefSeq" id="XP_016208748.1">
    <property type="nucleotide sequence ID" value="XM_016363421.1"/>
</dbReference>
<dbReference type="RefSeq" id="XP_016208747.1">
    <property type="nucleotide sequence ID" value="XM_016363420.1"/>
</dbReference>
<accession>A0A0D1ZXS4</accession>
<dbReference type="EMBL" id="KN847592">
    <property type="protein sequence ID" value="KIV98879.1"/>
    <property type="molecule type" value="Genomic_DNA"/>
</dbReference>
<dbReference type="EMBL" id="KN847592">
    <property type="protein sequence ID" value="KIV98878.1"/>
    <property type="molecule type" value="Genomic_DNA"/>
</dbReference>
<dbReference type="InterPro" id="IPR021858">
    <property type="entry name" value="Fun_TF"/>
</dbReference>
<dbReference type="HOGENOM" id="CLU_421036_0_0_1"/>
<sequence>MTDLSECVVIGGPGVLITCEQREDGAIALVITHSSNSPGNIQKHSGFGQDSSWSFFETRAGSLNKIVFRFPQGGNGRSKRSILQDLTERINKDWLKRVERIEQNQASWLENVCLFFGSFDFASAEQWSSHNLDSAEPEIKRERGPWHRVNLVRRLNERLREAKRNNPNYSELNCRNAMLAEIYADFNNSGKKRKAYQKRFQRRINHGRVEAKLLKISTALLLTVAPILNYDDLEYLSRSWEDSWLLQEVIDASKKYEQLAVALLFYLDQIGKRSGALLQRSIHVFSTITWTLSGQPIRLSQEGLIKFKVMPSGRISDVREAVLNFYISPICSGRTILSDNVYFQVLQFARFDRSTLQAIFALSASYYKEYLPDSSPERREVAIIERLCLIQAFESLPQPGPSRDAALMLLIHHAIINPELHKHHWTQYLYQLQHYPGQQTNVVIAAHSVWLMAVLPLKDKYVFQKFNYDWLGRDCPDLNIVNSILGLSRKMLHFQSIITKAAKTQQTPSCHLDFLLEIDQSPQFLREEDMQKPLVRTVATTTKEAYKLATKLYACGRLYKISPTDPIIKEDTKLLVGLLESLPIEGDGYSGIHPAFCFIIACICTEEVEDFAKLYGIFERIGLSNKSNVLGLCTLLTWIWHWKSSSRTWGEDWWEELADMIDSKMNGKPICVT</sequence>
<evidence type="ECO:0000313" key="2">
    <source>
        <dbReference type="Proteomes" id="UP000053259"/>
    </source>
</evidence>
<dbReference type="RefSeq" id="XP_016208749.1">
    <property type="nucleotide sequence ID" value="XM_016363422.1"/>
</dbReference>